<keyword evidence="5 10" id="KW-0145">Chemotaxis</keyword>
<evidence type="ECO:0000256" key="6">
    <source>
        <dbReference type="ARBA" id="ARBA00022692"/>
    </source>
</evidence>
<dbReference type="InterPro" id="IPR005503">
    <property type="entry name" value="FliL"/>
</dbReference>
<protein>
    <recommendedName>
        <fullName evidence="10">Flagellar protein FliL</fullName>
    </recommendedName>
</protein>
<dbReference type="PANTHER" id="PTHR35091:SF2">
    <property type="entry name" value="FLAGELLAR PROTEIN FLIL"/>
    <property type="match status" value="1"/>
</dbReference>
<dbReference type="PANTHER" id="PTHR35091">
    <property type="entry name" value="FLAGELLAR PROTEIN FLIL"/>
    <property type="match status" value="1"/>
</dbReference>
<keyword evidence="4" id="KW-1003">Cell membrane</keyword>
<comment type="similarity">
    <text evidence="3 10">Belongs to the FliL family.</text>
</comment>
<evidence type="ECO:0000256" key="7">
    <source>
        <dbReference type="ARBA" id="ARBA00022779"/>
    </source>
</evidence>
<proteinExistence type="inferred from homology"/>
<evidence type="ECO:0000256" key="10">
    <source>
        <dbReference type="RuleBase" id="RU364125"/>
    </source>
</evidence>
<sequence>MINFNHPSVKLILAGLTAAALVVGAAGGTYYLISNNLPQGQSLFAGNGQSDNQVHFMPLDKFVISLNGEERMHYLLLELDLKTLSNHAHEDLLAYRPVVNNVLLKMFSQMSYEEMREMDDIEALQLQVKSQLTNTLQKNGYQHAISDVLFTKLVLQ</sequence>
<organism evidence="11 12">
    <name type="scientific">Vibrio agarivorans</name>
    <dbReference type="NCBI Taxonomy" id="153622"/>
    <lineage>
        <taxon>Bacteria</taxon>
        <taxon>Pseudomonadati</taxon>
        <taxon>Pseudomonadota</taxon>
        <taxon>Gammaproteobacteria</taxon>
        <taxon>Vibrionales</taxon>
        <taxon>Vibrionaceae</taxon>
        <taxon>Vibrio</taxon>
    </lineage>
</organism>
<keyword evidence="11" id="KW-0966">Cell projection</keyword>
<evidence type="ECO:0000256" key="1">
    <source>
        <dbReference type="ARBA" id="ARBA00002254"/>
    </source>
</evidence>
<dbReference type="EMBL" id="JAUEOZ010000001">
    <property type="protein sequence ID" value="MDN2479918.1"/>
    <property type="molecule type" value="Genomic_DNA"/>
</dbReference>
<keyword evidence="11" id="KW-0969">Cilium</keyword>
<keyword evidence="10" id="KW-0997">Cell inner membrane</keyword>
<keyword evidence="6" id="KW-0812">Transmembrane</keyword>
<comment type="function">
    <text evidence="1 10">Controls the rotational direction of flagella during chemotaxis.</text>
</comment>
<keyword evidence="12" id="KW-1185">Reference proteome</keyword>
<accession>A0ABT7XVX3</accession>
<keyword evidence="7 10" id="KW-0283">Flagellar rotation</keyword>
<evidence type="ECO:0000256" key="3">
    <source>
        <dbReference type="ARBA" id="ARBA00008281"/>
    </source>
</evidence>
<dbReference type="Proteomes" id="UP001169719">
    <property type="component" value="Unassembled WGS sequence"/>
</dbReference>
<name>A0ABT7XVX3_9VIBR</name>
<evidence type="ECO:0000313" key="12">
    <source>
        <dbReference type="Proteomes" id="UP001169719"/>
    </source>
</evidence>
<evidence type="ECO:0000256" key="5">
    <source>
        <dbReference type="ARBA" id="ARBA00022500"/>
    </source>
</evidence>
<keyword evidence="11" id="KW-0282">Flagellum</keyword>
<evidence type="ECO:0000256" key="9">
    <source>
        <dbReference type="ARBA" id="ARBA00023136"/>
    </source>
</evidence>
<evidence type="ECO:0000256" key="8">
    <source>
        <dbReference type="ARBA" id="ARBA00022989"/>
    </source>
</evidence>
<comment type="caution">
    <text evidence="11">The sequence shown here is derived from an EMBL/GenBank/DDBJ whole genome shotgun (WGS) entry which is preliminary data.</text>
</comment>
<evidence type="ECO:0000313" key="11">
    <source>
        <dbReference type="EMBL" id="MDN2479918.1"/>
    </source>
</evidence>
<evidence type="ECO:0000256" key="4">
    <source>
        <dbReference type="ARBA" id="ARBA00022475"/>
    </source>
</evidence>
<dbReference type="RefSeq" id="WP_264874527.1">
    <property type="nucleotide sequence ID" value="NZ_BLAT01000001.1"/>
</dbReference>
<evidence type="ECO:0000256" key="2">
    <source>
        <dbReference type="ARBA" id="ARBA00004162"/>
    </source>
</evidence>
<keyword evidence="8" id="KW-1133">Transmembrane helix</keyword>
<keyword evidence="9 10" id="KW-0472">Membrane</keyword>
<gene>
    <name evidence="11" type="ORF">QWJ08_00565</name>
</gene>
<reference evidence="11" key="1">
    <citation type="submission" date="2024-05" db="EMBL/GenBank/DDBJ databases">
        <title>Genome Sequences of Four Agar- Degrading Marine Bacteria.</title>
        <authorList>
            <person name="Phillips E.K."/>
            <person name="Shaffer J.C."/>
            <person name="Henson M.W."/>
            <person name="Temperton B."/>
            <person name="Thrash C.J."/>
            <person name="Martin M.O."/>
        </authorList>
    </citation>
    <scope>NUCLEOTIDE SEQUENCE</scope>
    <source>
        <strain evidence="11">EKP203</strain>
    </source>
</reference>
<dbReference type="Pfam" id="PF03748">
    <property type="entry name" value="FliL"/>
    <property type="match status" value="1"/>
</dbReference>
<comment type="subcellular location">
    <subcellularLocation>
        <location evidence="10">Cell inner membrane</location>
    </subcellularLocation>
    <subcellularLocation>
        <location evidence="2">Cell membrane</location>
        <topology evidence="2">Single-pass membrane protein</topology>
    </subcellularLocation>
</comment>